<dbReference type="OrthoDB" id="3197085at2"/>
<keyword evidence="2" id="KW-0238">DNA-binding</keyword>
<dbReference type="PANTHER" id="PTHR30408">
    <property type="entry name" value="TYPE-1 RESTRICTION ENZYME ECOKI SPECIFICITY PROTEIN"/>
    <property type="match status" value="1"/>
</dbReference>
<sequence>MSDWPSVPFERAVINGSSGNAKIQRSSYKTSGLIPIIDQGESVIAGFTDDPELAYKGDLPVIIFGDHTRRFKFVDFPFAVGAEGVRVLRSAPDFEPRFLFRYLSSLNIPSAGYSRHFKFLRESTIAAPSFAEQKRIADVLDRVDELRAKRRVAITLLDDLAQAIFFDMFGDPRVNPKSFSTKALSELVDRGDRINYGVVQPGADDPSGIPLVRVGDLIDDRVNHSSLKRIDPEIEAKYKRSRLRGNEILVGCVGSIGSIAVVGPDEVGFNVARAVARIPITSNVERLFVAQHLKMPAVQDYFASQLRTVAQPTLNIKQLSKTVVMVPPIELQENFFYAISRLHGLRRKHVAQLASLDVLFGSLQNKAFRGELWDD</sequence>
<dbReference type="AlphaFoldDB" id="A0A4R4NVC7"/>
<dbReference type="InterPro" id="IPR044946">
    <property type="entry name" value="Restrct_endonuc_typeI_TRD_sf"/>
</dbReference>
<dbReference type="InterPro" id="IPR052021">
    <property type="entry name" value="Type-I_RS_S_subunit"/>
</dbReference>
<keyword evidence="3" id="KW-0378">Hydrolase</keyword>
<dbReference type="GO" id="GO:0003677">
    <property type="term" value="F:DNA binding"/>
    <property type="evidence" value="ECO:0007669"/>
    <property type="project" value="UniProtKB-KW"/>
</dbReference>
<evidence type="ECO:0000313" key="4">
    <source>
        <dbReference type="Proteomes" id="UP000295431"/>
    </source>
</evidence>
<proteinExistence type="predicted"/>
<gene>
    <name evidence="3" type="ORF">E1284_21535</name>
</gene>
<comment type="caution">
    <text evidence="3">The sequence shown here is derived from an EMBL/GenBank/DDBJ whole genome shotgun (WGS) entry which is preliminary data.</text>
</comment>
<dbReference type="CDD" id="cd17256">
    <property type="entry name" value="RMtype1_S_EcoJA65PI-TRD1-CR1_like"/>
    <property type="match status" value="1"/>
</dbReference>
<dbReference type="GO" id="GO:0009307">
    <property type="term" value="P:DNA restriction-modification system"/>
    <property type="evidence" value="ECO:0007669"/>
    <property type="project" value="UniProtKB-KW"/>
</dbReference>
<dbReference type="Gene3D" id="3.90.220.20">
    <property type="entry name" value="DNA methylase specificity domains"/>
    <property type="match status" value="2"/>
</dbReference>
<keyword evidence="3" id="KW-0540">Nuclease</keyword>
<dbReference type="SUPFAM" id="SSF116734">
    <property type="entry name" value="DNA methylase specificity domain"/>
    <property type="match status" value="2"/>
</dbReference>
<dbReference type="EMBL" id="SMJW01000111">
    <property type="protein sequence ID" value="TDC13004.1"/>
    <property type="molecule type" value="Genomic_DNA"/>
</dbReference>
<dbReference type="GO" id="GO:0004519">
    <property type="term" value="F:endonuclease activity"/>
    <property type="evidence" value="ECO:0007669"/>
    <property type="project" value="UniProtKB-KW"/>
</dbReference>
<dbReference type="PANTHER" id="PTHR30408:SF12">
    <property type="entry name" value="TYPE I RESTRICTION ENZYME MJAVIII SPECIFICITY SUBUNIT"/>
    <property type="match status" value="1"/>
</dbReference>
<keyword evidence="1" id="KW-0680">Restriction system</keyword>
<reference evidence="3 4" key="1">
    <citation type="submission" date="2019-03" db="EMBL/GenBank/DDBJ databases">
        <title>Draft genome sequences of novel Actinobacteria.</title>
        <authorList>
            <person name="Sahin N."/>
            <person name="Ay H."/>
            <person name="Saygin H."/>
        </authorList>
    </citation>
    <scope>NUCLEOTIDE SEQUENCE [LARGE SCALE GENOMIC DNA]</scope>
    <source>
        <strain evidence="3 4">DSM 45347</strain>
    </source>
</reference>
<dbReference type="RefSeq" id="WP_131941698.1">
    <property type="nucleotide sequence ID" value="NZ_BAAAMX010000035.1"/>
</dbReference>
<evidence type="ECO:0000256" key="1">
    <source>
        <dbReference type="ARBA" id="ARBA00022747"/>
    </source>
</evidence>
<keyword evidence="4" id="KW-1185">Reference proteome</keyword>
<evidence type="ECO:0000256" key="2">
    <source>
        <dbReference type="ARBA" id="ARBA00023125"/>
    </source>
</evidence>
<keyword evidence="3" id="KW-0255">Endonuclease</keyword>
<dbReference type="Proteomes" id="UP000295431">
    <property type="component" value="Unassembled WGS sequence"/>
</dbReference>
<evidence type="ECO:0000313" key="3">
    <source>
        <dbReference type="EMBL" id="TDC13004.1"/>
    </source>
</evidence>
<name>A0A4R4NVC7_9ACTN</name>
<protein>
    <submittedName>
        <fullName evidence="3">Restriction endonuclease subunit S</fullName>
    </submittedName>
</protein>
<accession>A0A4R4NVC7</accession>
<organism evidence="3 4">
    <name type="scientific">Actinomadura bangladeshensis</name>
    <dbReference type="NCBI Taxonomy" id="453573"/>
    <lineage>
        <taxon>Bacteria</taxon>
        <taxon>Bacillati</taxon>
        <taxon>Actinomycetota</taxon>
        <taxon>Actinomycetes</taxon>
        <taxon>Streptosporangiales</taxon>
        <taxon>Thermomonosporaceae</taxon>
        <taxon>Actinomadura</taxon>
    </lineage>
</organism>